<feature type="domain" description="Histidine kinase" evidence="11">
    <location>
        <begin position="276"/>
        <end position="492"/>
    </location>
</feature>
<dbReference type="InterPro" id="IPR005467">
    <property type="entry name" value="His_kinase_dom"/>
</dbReference>
<dbReference type="Proteomes" id="UP000462435">
    <property type="component" value="Unassembled WGS sequence"/>
</dbReference>
<keyword evidence="10" id="KW-0812">Transmembrane</keyword>
<dbReference type="Gene3D" id="3.30.565.10">
    <property type="entry name" value="Histidine kinase-like ATPase, C-terminal domain"/>
    <property type="match status" value="1"/>
</dbReference>
<dbReference type="CDD" id="cd00082">
    <property type="entry name" value="HisKA"/>
    <property type="match status" value="1"/>
</dbReference>
<dbReference type="EMBL" id="WNDX01000040">
    <property type="protein sequence ID" value="KAF1044677.1"/>
    <property type="molecule type" value="Genomic_DNA"/>
</dbReference>
<dbReference type="SMART" id="SM00387">
    <property type="entry name" value="HATPase_c"/>
    <property type="match status" value="1"/>
</dbReference>
<evidence type="ECO:0000256" key="7">
    <source>
        <dbReference type="ARBA" id="ARBA00022741"/>
    </source>
</evidence>
<dbReference type="AlphaFoldDB" id="A0A7V8FXQ1"/>
<dbReference type="InterPro" id="IPR003660">
    <property type="entry name" value="HAMP_dom"/>
</dbReference>
<reference evidence="14" key="1">
    <citation type="journal article" date="2020" name="MBio">
        <title>Horizontal gene transfer to a defensive symbiont with a reduced genome amongst a multipartite beetle microbiome.</title>
        <authorList>
            <person name="Waterworth S.C."/>
            <person name="Florez L.V."/>
            <person name="Rees E.R."/>
            <person name="Hertweck C."/>
            <person name="Kaltenpoth M."/>
            <person name="Kwan J.C."/>
        </authorList>
    </citation>
    <scope>NUCLEOTIDE SEQUENCE [LARGE SCALE GENOMIC DNA]</scope>
</reference>
<protein>
    <recommendedName>
        <fullName evidence="3">histidine kinase</fullName>
        <ecNumber evidence="3">2.7.13.3</ecNumber>
    </recommendedName>
</protein>
<dbReference type="PROSITE" id="PS50109">
    <property type="entry name" value="HIS_KIN"/>
    <property type="match status" value="1"/>
</dbReference>
<dbReference type="Pfam" id="PF00672">
    <property type="entry name" value="HAMP"/>
    <property type="match status" value="1"/>
</dbReference>
<dbReference type="CDD" id="cd00075">
    <property type="entry name" value="HATPase"/>
    <property type="match status" value="1"/>
</dbReference>
<name>A0A7V8FXQ1_9BURK</name>
<evidence type="ECO:0000256" key="1">
    <source>
        <dbReference type="ARBA" id="ARBA00000085"/>
    </source>
</evidence>
<dbReference type="Pfam" id="PF02518">
    <property type="entry name" value="HATPase_c"/>
    <property type="match status" value="1"/>
</dbReference>
<dbReference type="InterPro" id="IPR003661">
    <property type="entry name" value="HisK_dim/P_dom"/>
</dbReference>
<evidence type="ECO:0000256" key="10">
    <source>
        <dbReference type="SAM" id="Phobius"/>
    </source>
</evidence>
<keyword evidence="7" id="KW-0547">Nucleotide-binding</keyword>
<dbReference type="GO" id="GO:0005886">
    <property type="term" value="C:plasma membrane"/>
    <property type="evidence" value="ECO:0007669"/>
    <property type="project" value="UniProtKB-SubCell"/>
</dbReference>
<dbReference type="Pfam" id="PF00512">
    <property type="entry name" value="HisKA"/>
    <property type="match status" value="1"/>
</dbReference>
<dbReference type="InterPro" id="IPR036890">
    <property type="entry name" value="HATPase_C_sf"/>
</dbReference>
<proteinExistence type="predicted"/>
<evidence type="ECO:0000256" key="9">
    <source>
        <dbReference type="ARBA" id="ARBA00022840"/>
    </source>
</evidence>
<dbReference type="Gene3D" id="1.10.287.130">
    <property type="match status" value="1"/>
</dbReference>
<dbReference type="GO" id="GO:0005524">
    <property type="term" value="F:ATP binding"/>
    <property type="evidence" value="ECO:0007669"/>
    <property type="project" value="UniProtKB-KW"/>
</dbReference>
<comment type="subcellular location">
    <subcellularLocation>
        <location evidence="2">Cell membrane</location>
        <topology evidence="2">Multi-pass membrane protein</topology>
    </subcellularLocation>
</comment>
<keyword evidence="6" id="KW-0808">Transferase</keyword>
<keyword evidence="5" id="KW-0597">Phosphoprotein</keyword>
<comment type="catalytic activity">
    <reaction evidence="1">
        <text>ATP + protein L-histidine = ADP + protein N-phospho-L-histidine.</text>
        <dbReference type="EC" id="2.7.13.3"/>
    </reaction>
</comment>
<dbReference type="SMART" id="SM00304">
    <property type="entry name" value="HAMP"/>
    <property type="match status" value="1"/>
</dbReference>
<dbReference type="InterPro" id="IPR036097">
    <property type="entry name" value="HisK_dim/P_sf"/>
</dbReference>
<organism evidence="13 14">
    <name type="scientific">Herbaspirillum frisingense</name>
    <dbReference type="NCBI Taxonomy" id="92645"/>
    <lineage>
        <taxon>Bacteria</taxon>
        <taxon>Pseudomonadati</taxon>
        <taxon>Pseudomonadota</taxon>
        <taxon>Betaproteobacteria</taxon>
        <taxon>Burkholderiales</taxon>
        <taxon>Oxalobacteraceae</taxon>
        <taxon>Herbaspirillum</taxon>
    </lineage>
</organism>
<dbReference type="SUPFAM" id="SSF47384">
    <property type="entry name" value="Homodimeric domain of signal transducing histidine kinase"/>
    <property type="match status" value="1"/>
</dbReference>
<accession>A0A7V8FXQ1</accession>
<keyword evidence="9" id="KW-0067">ATP-binding</keyword>
<keyword evidence="8 13" id="KW-0418">Kinase</keyword>
<evidence type="ECO:0000256" key="8">
    <source>
        <dbReference type="ARBA" id="ARBA00022777"/>
    </source>
</evidence>
<dbReference type="InterPro" id="IPR050980">
    <property type="entry name" value="2C_sensor_his_kinase"/>
</dbReference>
<evidence type="ECO:0000259" key="12">
    <source>
        <dbReference type="PROSITE" id="PS50885"/>
    </source>
</evidence>
<dbReference type="PROSITE" id="PS50885">
    <property type="entry name" value="HAMP"/>
    <property type="match status" value="1"/>
</dbReference>
<evidence type="ECO:0000256" key="2">
    <source>
        <dbReference type="ARBA" id="ARBA00004651"/>
    </source>
</evidence>
<feature type="transmembrane region" description="Helical" evidence="10">
    <location>
        <begin position="196"/>
        <end position="218"/>
    </location>
</feature>
<keyword evidence="10" id="KW-1133">Transmembrane helix</keyword>
<dbReference type="PANTHER" id="PTHR44936">
    <property type="entry name" value="SENSOR PROTEIN CREC"/>
    <property type="match status" value="1"/>
</dbReference>
<dbReference type="CDD" id="cd06225">
    <property type="entry name" value="HAMP"/>
    <property type="match status" value="1"/>
</dbReference>
<keyword evidence="4" id="KW-1003">Cell membrane</keyword>
<dbReference type="SUPFAM" id="SSF158472">
    <property type="entry name" value="HAMP domain-like"/>
    <property type="match status" value="1"/>
</dbReference>
<dbReference type="PANTHER" id="PTHR44936:SF10">
    <property type="entry name" value="SENSOR PROTEIN RSTB"/>
    <property type="match status" value="1"/>
</dbReference>
<dbReference type="GO" id="GO:0000155">
    <property type="term" value="F:phosphorelay sensor kinase activity"/>
    <property type="evidence" value="ECO:0007669"/>
    <property type="project" value="InterPro"/>
</dbReference>
<sequence>MLNAIEHTHNLTGQPAAKPGYLGLSFRQLLLAAFLLIAALLSGTSIHALFTLDRMAKNSRETARQAVQLTESAQRLAERTVAMERSARQYLVLDDPAFHDRFVEARDQARQALGELSESLPMAPRDIFSQWSVYTDEAAAVLESESRKDKAEQLKVFQDFARLPPLNERMAQESRQEVDRRNNALSDALEQQRQMLTLQVIGAILLAVLLAFCFGLWLSRPLARLEHAIGRLGDNRFDQHIDVRGPADIRRLGQQLDWLRQRLADLEAEKSRFLRHVSHELKTPLSALCEGAALLDDGVAGQLSENQREIARILRLNTQALQTQIEDLLRYNEVSFDAQRIHSVPVDLRALLHKVIDDQRLQWLARELRVEIEGAARTVVVDPEKMAIVLDNLLSNAVRFSPQGGFVRFLLSDAPGMVRVECVDQGPGVAPTDAARIFEPFYQGLHQPPGARRGNGIGLSVVREYVQAHSGKVYLVPHEGGAHFRIELPDEK</sequence>
<keyword evidence="10" id="KW-0472">Membrane</keyword>
<dbReference type="InterPro" id="IPR003594">
    <property type="entry name" value="HATPase_dom"/>
</dbReference>
<evidence type="ECO:0000256" key="5">
    <source>
        <dbReference type="ARBA" id="ARBA00022553"/>
    </source>
</evidence>
<evidence type="ECO:0000256" key="3">
    <source>
        <dbReference type="ARBA" id="ARBA00012438"/>
    </source>
</evidence>
<dbReference type="EC" id="2.7.13.3" evidence="3"/>
<dbReference type="PRINTS" id="PR00344">
    <property type="entry name" value="BCTRLSENSOR"/>
</dbReference>
<gene>
    <name evidence="13" type="primary">qseE</name>
    <name evidence="13" type="ORF">GAK35_01671</name>
</gene>
<dbReference type="Gene3D" id="6.10.340.10">
    <property type="match status" value="1"/>
</dbReference>
<feature type="transmembrane region" description="Helical" evidence="10">
    <location>
        <begin position="29"/>
        <end position="50"/>
    </location>
</feature>
<dbReference type="InterPro" id="IPR004358">
    <property type="entry name" value="Sig_transdc_His_kin-like_C"/>
</dbReference>
<evidence type="ECO:0000313" key="14">
    <source>
        <dbReference type="Proteomes" id="UP000462435"/>
    </source>
</evidence>
<evidence type="ECO:0000256" key="6">
    <source>
        <dbReference type="ARBA" id="ARBA00022679"/>
    </source>
</evidence>
<evidence type="ECO:0000259" key="11">
    <source>
        <dbReference type="PROSITE" id="PS50109"/>
    </source>
</evidence>
<dbReference type="SUPFAM" id="SSF55874">
    <property type="entry name" value="ATPase domain of HSP90 chaperone/DNA topoisomerase II/histidine kinase"/>
    <property type="match status" value="1"/>
</dbReference>
<evidence type="ECO:0000313" key="13">
    <source>
        <dbReference type="EMBL" id="KAF1044677.1"/>
    </source>
</evidence>
<dbReference type="SMART" id="SM00388">
    <property type="entry name" value="HisKA"/>
    <property type="match status" value="1"/>
</dbReference>
<evidence type="ECO:0000256" key="4">
    <source>
        <dbReference type="ARBA" id="ARBA00022475"/>
    </source>
</evidence>
<feature type="domain" description="HAMP" evidence="12">
    <location>
        <begin position="216"/>
        <end position="268"/>
    </location>
</feature>
<comment type="caution">
    <text evidence="13">The sequence shown here is derived from an EMBL/GenBank/DDBJ whole genome shotgun (WGS) entry which is preliminary data.</text>
</comment>